<keyword evidence="4" id="KW-0963">Cytoplasm</keyword>
<dbReference type="GO" id="GO:0003746">
    <property type="term" value="F:translation elongation factor activity"/>
    <property type="evidence" value="ECO:0007669"/>
    <property type="project" value="UniProtKB-KW"/>
</dbReference>
<evidence type="ECO:0000256" key="6">
    <source>
        <dbReference type="ARBA" id="ARBA00022917"/>
    </source>
</evidence>
<dbReference type="NCBIfam" id="NF001810">
    <property type="entry name" value="PRK00529.1"/>
    <property type="match status" value="1"/>
</dbReference>
<dbReference type="AlphaFoldDB" id="A0A6J6P763"/>
<dbReference type="Pfam" id="PF01132">
    <property type="entry name" value="EFP"/>
    <property type="match status" value="1"/>
</dbReference>
<dbReference type="UniPathway" id="UPA00345"/>
<dbReference type="SUPFAM" id="SSF50104">
    <property type="entry name" value="Translation proteins SH3-like domain"/>
    <property type="match status" value="1"/>
</dbReference>
<accession>A0A6J6P763</accession>
<dbReference type="FunFam" id="2.40.50.140:FF:000009">
    <property type="entry name" value="Elongation factor P"/>
    <property type="match status" value="1"/>
</dbReference>
<evidence type="ECO:0000256" key="2">
    <source>
        <dbReference type="ARBA" id="ARBA00004815"/>
    </source>
</evidence>
<dbReference type="InterPro" id="IPR012340">
    <property type="entry name" value="NA-bd_OB-fold"/>
</dbReference>
<dbReference type="InterPro" id="IPR011768">
    <property type="entry name" value="Transl_elongation_fac_P"/>
</dbReference>
<dbReference type="FunFam" id="2.40.50.140:FF:000004">
    <property type="entry name" value="Elongation factor P"/>
    <property type="match status" value="1"/>
</dbReference>
<dbReference type="SUPFAM" id="SSF50249">
    <property type="entry name" value="Nucleic acid-binding proteins"/>
    <property type="match status" value="2"/>
</dbReference>
<dbReference type="Gene3D" id="2.40.50.140">
    <property type="entry name" value="Nucleic acid-binding proteins"/>
    <property type="match status" value="2"/>
</dbReference>
<dbReference type="EMBL" id="CAEZXP010000002">
    <property type="protein sequence ID" value="CAB4694476.1"/>
    <property type="molecule type" value="Genomic_DNA"/>
</dbReference>
<dbReference type="PROSITE" id="PS01275">
    <property type="entry name" value="EFP"/>
    <property type="match status" value="1"/>
</dbReference>
<dbReference type="InterPro" id="IPR001059">
    <property type="entry name" value="Transl_elong_P/YeiP_cen"/>
</dbReference>
<evidence type="ECO:0000259" key="8">
    <source>
        <dbReference type="SMART" id="SM01185"/>
    </source>
</evidence>
<dbReference type="PIRSF" id="PIRSF005901">
    <property type="entry name" value="EF-P"/>
    <property type="match status" value="1"/>
</dbReference>
<dbReference type="InterPro" id="IPR020599">
    <property type="entry name" value="Transl_elong_fac_P/YeiP"/>
</dbReference>
<dbReference type="InterPro" id="IPR013852">
    <property type="entry name" value="Transl_elong_P/YeiP_CS"/>
</dbReference>
<dbReference type="InterPro" id="IPR014722">
    <property type="entry name" value="Rib_uL2_dom2"/>
</dbReference>
<evidence type="ECO:0000256" key="5">
    <source>
        <dbReference type="ARBA" id="ARBA00022768"/>
    </source>
</evidence>
<evidence type="ECO:0000256" key="1">
    <source>
        <dbReference type="ARBA" id="ARBA00004496"/>
    </source>
</evidence>
<dbReference type="GO" id="GO:0005829">
    <property type="term" value="C:cytosol"/>
    <property type="evidence" value="ECO:0007669"/>
    <property type="project" value="UniProtKB-ARBA"/>
</dbReference>
<dbReference type="PANTHER" id="PTHR30053:SF12">
    <property type="entry name" value="ELONGATION FACTOR P (EF-P) FAMILY PROTEIN"/>
    <property type="match status" value="1"/>
</dbReference>
<dbReference type="InterPro" id="IPR013185">
    <property type="entry name" value="Transl_elong_KOW-like"/>
</dbReference>
<dbReference type="InterPro" id="IPR015365">
    <property type="entry name" value="Elong-fact-P_C"/>
</dbReference>
<name>A0A6J6P763_9ZZZZ</name>
<dbReference type="InterPro" id="IPR008991">
    <property type="entry name" value="Translation_prot_SH3-like_sf"/>
</dbReference>
<evidence type="ECO:0000259" key="7">
    <source>
        <dbReference type="SMART" id="SM00841"/>
    </source>
</evidence>
<proteinExistence type="inferred from homology"/>
<dbReference type="Gene3D" id="2.30.30.30">
    <property type="match status" value="1"/>
</dbReference>
<evidence type="ECO:0000256" key="3">
    <source>
        <dbReference type="ARBA" id="ARBA00009479"/>
    </source>
</evidence>
<keyword evidence="6" id="KW-0648">Protein biosynthesis</keyword>
<dbReference type="PANTHER" id="PTHR30053">
    <property type="entry name" value="ELONGATION FACTOR P"/>
    <property type="match status" value="1"/>
</dbReference>
<dbReference type="GO" id="GO:0043043">
    <property type="term" value="P:peptide biosynthetic process"/>
    <property type="evidence" value="ECO:0007669"/>
    <property type="project" value="InterPro"/>
</dbReference>
<dbReference type="CDD" id="cd05794">
    <property type="entry name" value="S1_EF-P_repeat_2"/>
    <property type="match status" value="1"/>
</dbReference>
<keyword evidence="5" id="KW-0251">Elongation factor</keyword>
<dbReference type="HAMAP" id="MF_00141">
    <property type="entry name" value="EF_P"/>
    <property type="match status" value="1"/>
</dbReference>
<dbReference type="SMART" id="SM01185">
    <property type="entry name" value="EFP"/>
    <property type="match status" value="1"/>
</dbReference>
<comment type="similarity">
    <text evidence="3">Belongs to the elongation factor P family.</text>
</comment>
<dbReference type="FunFam" id="2.30.30.30:FF:000003">
    <property type="entry name" value="Elongation factor P"/>
    <property type="match status" value="1"/>
</dbReference>
<protein>
    <submittedName>
        <fullName evidence="9">Unannotated protein</fullName>
    </submittedName>
</protein>
<dbReference type="Pfam" id="PF09285">
    <property type="entry name" value="Elong-fact-P_C"/>
    <property type="match status" value="1"/>
</dbReference>
<comment type="subcellular location">
    <subcellularLocation>
        <location evidence="1">Cytoplasm</location>
    </subcellularLocation>
</comment>
<dbReference type="SMART" id="SM00841">
    <property type="entry name" value="Elong-fact-P_C"/>
    <property type="match status" value="1"/>
</dbReference>
<reference evidence="9" key="1">
    <citation type="submission" date="2020-05" db="EMBL/GenBank/DDBJ databases">
        <authorList>
            <person name="Chiriac C."/>
            <person name="Salcher M."/>
            <person name="Ghai R."/>
            <person name="Kavagutti S V."/>
        </authorList>
    </citation>
    <scope>NUCLEOTIDE SEQUENCE</scope>
</reference>
<comment type="pathway">
    <text evidence="2">Protein biosynthesis; polypeptide chain elongation.</text>
</comment>
<gene>
    <name evidence="9" type="ORF">UFOPK2399_00931</name>
</gene>
<feature type="domain" description="Elongation factor P C-terminal" evidence="7">
    <location>
        <begin position="132"/>
        <end position="187"/>
    </location>
</feature>
<evidence type="ECO:0000313" key="9">
    <source>
        <dbReference type="EMBL" id="CAB4694476.1"/>
    </source>
</evidence>
<dbReference type="CDD" id="cd04470">
    <property type="entry name" value="S1_EF-P_repeat_1"/>
    <property type="match status" value="1"/>
</dbReference>
<organism evidence="9">
    <name type="scientific">freshwater metagenome</name>
    <dbReference type="NCBI Taxonomy" id="449393"/>
    <lineage>
        <taxon>unclassified sequences</taxon>
        <taxon>metagenomes</taxon>
        <taxon>ecological metagenomes</taxon>
    </lineage>
</organism>
<sequence>MAEVVSTNQFKNGMHIELEGQTWRIVEFQHVKPGKGGAFVRTKLKSLSSGSVVDKTFRAGEKFERIRTENRNMQYLYDDGADVIFMDEDTFEQLSLPRASVEDALEFMQASETYQVLFVGGDATGIDLPASVVLEVTETEPGVKGDTVSNVTKPATLETGAVVQVPLFVNIGDKVKVDPREKRYISRA</sequence>
<dbReference type="Pfam" id="PF08207">
    <property type="entry name" value="EFP_N"/>
    <property type="match status" value="1"/>
</dbReference>
<feature type="domain" description="Translation elongation factor P/YeiP central" evidence="8">
    <location>
        <begin position="70"/>
        <end position="124"/>
    </location>
</feature>
<dbReference type="NCBIfam" id="TIGR00038">
    <property type="entry name" value="efp"/>
    <property type="match status" value="1"/>
</dbReference>
<evidence type="ECO:0000256" key="4">
    <source>
        <dbReference type="ARBA" id="ARBA00022490"/>
    </source>
</evidence>